<proteinExistence type="predicted"/>
<evidence type="ECO:0000313" key="2">
    <source>
        <dbReference type="EMBL" id="OAX32350.1"/>
    </source>
</evidence>
<evidence type="ECO:0000256" key="1">
    <source>
        <dbReference type="SAM" id="MobiDB-lite"/>
    </source>
</evidence>
<feature type="region of interest" description="Disordered" evidence="1">
    <location>
        <begin position="1"/>
        <end position="28"/>
    </location>
</feature>
<dbReference type="Proteomes" id="UP000092154">
    <property type="component" value="Unassembled WGS sequence"/>
</dbReference>
<feature type="compositionally biased region" description="Polar residues" evidence="1">
    <location>
        <begin position="255"/>
        <end position="268"/>
    </location>
</feature>
<dbReference type="EMBL" id="KV449037">
    <property type="protein sequence ID" value="OAX32350.1"/>
    <property type="molecule type" value="Genomic_DNA"/>
</dbReference>
<feature type="region of interest" description="Disordered" evidence="1">
    <location>
        <begin position="293"/>
        <end position="340"/>
    </location>
</feature>
<feature type="region of interest" description="Disordered" evidence="1">
    <location>
        <begin position="254"/>
        <end position="273"/>
    </location>
</feature>
<dbReference type="OrthoDB" id="2692916at2759"/>
<gene>
    <name evidence="2" type="ORF">K503DRAFT_776747</name>
</gene>
<sequence>MEEGDDNPYDNCFGSSQSYLIPAPSDPSQKRRMWDILSTLSVLHPPVNESMRLQERLKYCYRRLLNYPIPASANGKPTERTPKGKVGGGDENVEGAQDIDVPDCPGNIPPGAVEQNNGKDRQRQELPAGAETPLSDYPSFPVAPDNDNNRKPSKLLMSARWKDIISGKKAQAKTTYDPSSKVIEAHADSMSHASSSSHVVPPHTHTSSQVMSAQSSEPSRPFAVHDISYLAQRPHPSWARHVWNTLIPFRHRQPSNESIPLQPQSKRSFFSHRTGPQPVTVYAARPKKLYWSAPRKVQPVDQRSDAGDGNGDANAQTVQSTSAAIQTSTATVQPSTAGPHWLQHPQAQAATQPTQEEYDFRSIWENFCLAFWCIRRPVAAS</sequence>
<feature type="region of interest" description="Disordered" evidence="1">
    <location>
        <begin position="187"/>
        <end position="218"/>
    </location>
</feature>
<evidence type="ECO:0000313" key="3">
    <source>
        <dbReference type="Proteomes" id="UP000092154"/>
    </source>
</evidence>
<feature type="region of interest" description="Disordered" evidence="1">
    <location>
        <begin position="70"/>
        <end position="153"/>
    </location>
</feature>
<feature type="compositionally biased region" description="Low complexity" evidence="1">
    <location>
        <begin position="190"/>
        <end position="208"/>
    </location>
</feature>
<feature type="compositionally biased region" description="Low complexity" evidence="1">
    <location>
        <begin position="315"/>
        <end position="333"/>
    </location>
</feature>
<dbReference type="AlphaFoldDB" id="A0A1B7MIC3"/>
<reference evidence="2 3" key="1">
    <citation type="submission" date="2016-06" db="EMBL/GenBank/DDBJ databases">
        <title>Comparative genomics of the ectomycorrhizal sister species Rhizopogon vinicolor and Rhizopogon vesiculosus (Basidiomycota: Boletales) reveals a divergence of the mating type B locus.</title>
        <authorList>
            <consortium name="DOE Joint Genome Institute"/>
            <person name="Mujic A.B."/>
            <person name="Kuo A."/>
            <person name="Tritt A."/>
            <person name="Lipzen A."/>
            <person name="Chen C."/>
            <person name="Johnson J."/>
            <person name="Sharma A."/>
            <person name="Barry K."/>
            <person name="Grigoriev I.V."/>
            <person name="Spatafora J.W."/>
        </authorList>
    </citation>
    <scope>NUCLEOTIDE SEQUENCE [LARGE SCALE GENOMIC DNA]</scope>
    <source>
        <strain evidence="2 3">AM-OR11-026</strain>
    </source>
</reference>
<dbReference type="InParanoid" id="A0A1B7MIC3"/>
<keyword evidence="3" id="KW-1185">Reference proteome</keyword>
<name>A0A1B7MIC3_9AGAM</name>
<organism evidence="2 3">
    <name type="scientific">Rhizopogon vinicolor AM-OR11-026</name>
    <dbReference type="NCBI Taxonomy" id="1314800"/>
    <lineage>
        <taxon>Eukaryota</taxon>
        <taxon>Fungi</taxon>
        <taxon>Dikarya</taxon>
        <taxon>Basidiomycota</taxon>
        <taxon>Agaricomycotina</taxon>
        <taxon>Agaricomycetes</taxon>
        <taxon>Agaricomycetidae</taxon>
        <taxon>Boletales</taxon>
        <taxon>Suillineae</taxon>
        <taxon>Rhizopogonaceae</taxon>
        <taxon>Rhizopogon</taxon>
    </lineage>
</organism>
<feature type="compositionally biased region" description="Polar residues" evidence="1">
    <location>
        <begin position="209"/>
        <end position="218"/>
    </location>
</feature>
<protein>
    <submittedName>
        <fullName evidence="2">Uncharacterized protein</fullName>
    </submittedName>
</protein>
<accession>A0A1B7MIC3</accession>